<dbReference type="Proteomes" id="UP001320972">
    <property type="component" value="Unassembled WGS sequence"/>
</dbReference>
<dbReference type="SUPFAM" id="SSF52402">
    <property type="entry name" value="Adenine nucleotide alpha hydrolases-like"/>
    <property type="match status" value="1"/>
</dbReference>
<dbReference type="Gene3D" id="3.40.50.620">
    <property type="entry name" value="HUPs"/>
    <property type="match status" value="1"/>
</dbReference>
<comment type="similarity">
    <text evidence="1">Belongs to the universal stress protein A family.</text>
</comment>
<dbReference type="PRINTS" id="PR01438">
    <property type="entry name" value="UNVRSLSTRESS"/>
</dbReference>
<evidence type="ECO:0000313" key="5">
    <source>
        <dbReference type="Proteomes" id="UP001320972"/>
    </source>
</evidence>
<evidence type="ECO:0000313" key="4">
    <source>
        <dbReference type="EMBL" id="MCU4973658.1"/>
    </source>
</evidence>
<evidence type="ECO:0000313" key="6">
    <source>
        <dbReference type="Proteomes" id="UP001321018"/>
    </source>
</evidence>
<gene>
    <name evidence="4" type="ORF">OB955_13030</name>
    <name evidence="3" type="ORF">OB960_06340</name>
</gene>
<reference evidence="3 5" key="1">
    <citation type="submission" date="2022-09" db="EMBL/GenBank/DDBJ databases">
        <title>Enrichment on poylsaccharides allowed isolation of novel metabolic and taxonomic groups of Haloarchaea.</title>
        <authorList>
            <person name="Sorokin D.Y."/>
            <person name="Elcheninov A.G."/>
            <person name="Khizhniak T.V."/>
            <person name="Kolganova T.V."/>
            <person name="Kublanov I.V."/>
        </authorList>
    </citation>
    <scope>NUCLEOTIDE SEQUENCE</scope>
    <source>
        <strain evidence="4 5">AArc-m2/3/4</strain>
        <strain evidence="3">AArc-xg1-1</strain>
    </source>
</reference>
<dbReference type="RefSeq" id="WP_338002857.1">
    <property type="nucleotide sequence ID" value="NZ_JAOPKA010000003.1"/>
</dbReference>
<organism evidence="3 6">
    <name type="scientific">Natronoglomus mannanivorans</name>
    <dbReference type="NCBI Taxonomy" id="2979990"/>
    <lineage>
        <taxon>Archaea</taxon>
        <taxon>Methanobacteriati</taxon>
        <taxon>Methanobacteriota</taxon>
        <taxon>Stenosarchaea group</taxon>
        <taxon>Halobacteria</taxon>
        <taxon>Halobacteriales</taxon>
        <taxon>Natrialbaceae</taxon>
        <taxon>Natronoglomus</taxon>
    </lineage>
</organism>
<dbReference type="InterPro" id="IPR014729">
    <property type="entry name" value="Rossmann-like_a/b/a_fold"/>
</dbReference>
<dbReference type="EMBL" id="JAOPKB010000007">
    <property type="protein sequence ID" value="MCU4973658.1"/>
    <property type="molecule type" value="Genomic_DNA"/>
</dbReference>
<dbReference type="InterPro" id="IPR006015">
    <property type="entry name" value="Universal_stress_UspA"/>
</dbReference>
<comment type="caution">
    <text evidence="3">The sequence shown here is derived from an EMBL/GenBank/DDBJ whole genome shotgun (WGS) entry which is preliminary data.</text>
</comment>
<evidence type="ECO:0000256" key="1">
    <source>
        <dbReference type="ARBA" id="ARBA00008791"/>
    </source>
</evidence>
<name>A0AAP3E1F6_9EURY</name>
<dbReference type="Pfam" id="PF00582">
    <property type="entry name" value="Usp"/>
    <property type="match status" value="1"/>
</dbReference>
<dbReference type="EMBL" id="JAOPKA010000003">
    <property type="protein sequence ID" value="MCU4741019.1"/>
    <property type="molecule type" value="Genomic_DNA"/>
</dbReference>
<keyword evidence="5" id="KW-1185">Reference proteome</keyword>
<dbReference type="PANTHER" id="PTHR46268">
    <property type="entry name" value="STRESS RESPONSE PROTEIN NHAX"/>
    <property type="match status" value="1"/>
</dbReference>
<protein>
    <submittedName>
        <fullName evidence="3">Universal stress protein</fullName>
    </submittedName>
</protein>
<dbReference type="Proteomes" id="UP001321018">
    <property type="component" value="Unassembled WGS sequence"/>
</dbReference>
<feature type="domain" description="UspA" evidence="2">
    <location>
        <begin position="2"/>
        <end position="143"/>
    </location>
</feature>
<accession>A0AAP3E1F6</accession>
<evidence type="ECO:0000313" key="3">
    <source>
        <dbReference type="EMBL" id="MCU4741019.1"/>
    </source>
</evidence>
<proteinExistence type="inferred from homology"/>
<dbReference type="CDD" id="cd00293">
    <property type="entry name" value="USP-like"/>
    <property type="match status" value="1"/>
</dbReference>
<dbReference type="InterPro" id="IPR006016">
    <property type="entry name" value="UspA"/>
</dbReference>
<evidence type="ECO:0000259" key="2">
    <source>
        <dbReference type="Pfam" id="PF00582"/>
    </source>
</evidence>
<dbReference type="AlphaFoldDB" id="A0AAP3E1F6"/>
<sequence>MTHVLVPVDDSEPASAALEFACEQYPDGRFTLLYVVDPMIDYARERAYPGYATGDDPHGNEREKGEAVLESLRETVPTEIDVETVLEVGAPARAIVRYAENDDVETIVIGSHGRDGSARYLLGSVAETVVRRSPESVPVTVVK</sequence>
<dbReference type="PANTHER" id="PTHR46268:SF24">
    <property type="entry name" value="UNIVERSAL STRESS PROTEIN"/>
    <property type="match status" value="1"/>
</dbReference>